<dbReference type="GeneID" id="18813465"/>
<organism>
    <name type="scientific">Serpula lacrymans var. lacrymans (strain S7.9)</name>
    <name type="common">Dry rot fungus</name>
    <dbReference type="NCBI Taxonomy" id="578457"/>
    <lineage>
        <taxon>Eukaryota</taxon>
        <taxon>Fungi</taxon>
        <taxon>Dikarya</taxon>
        <taxon>Basidiomycota</taxon>
        <taxon>Agaricomycotina</taxon>
        <taxon>Agaricomycetes</taxon>
        <taxon>Agaricomycetidae</taxon>
        <taxon>Boletales</taxon>
        <taxon>Coniophorineae</taxon>
        <taxon>Serpulaceae</taxon>
        <taxon>Serpula</taxon>
    </lineage>
</organism>
<feature type="transmembrane region" description="Helical" evidence="10">
    <location>
        <begin position="40"/>
        <end position="63"/>
    </location>
</feature>
<dbReference type="PROSITE" id="PS50216">
    <property type="entry name" value="DHHC"/>
    <property type="match status" value="1"/>
</dbReference>
<dbReference type="InterPro" id="IPR001594">
    <property type="entry name" value="Palmitoyltrfase_DHHC"/>
</dbReference>
<gene>
    <name evidence="12" type="ORF">SERLADRAFT_416312</name>
</gene>
<dbReference type="GO" id="GO:0019706">
    <property type="term" value="F:protein-cysteine S-palmitoyltransferase activity"/>
    <property type="evidence" value="ECO:0007669"/>
    <property type="project" value="UniProtKB-EC"/>
</dbReference>
<comment type="subcellular location">
    <subcellularLocation>
        <location evidence="1">Membrane</location>
        <topology evidence="1">Multi-pass membrane protein</topology>
    </subcellularLocation>
</comment>
<evidence type="ECO:0000256" key="6">
    <source>
        <dbReference type="ARBA" id="ARBA00023139"/>
    </source>
</evidence>
<proteinExistence type="inferred from homology"/>
<evidence type="ECO:0000256" key="5">
    <source>
        <dbReference type="ARBA" id="ARBA00023136"/>
    </source>
</evidence>
<evidence type="ECO:0000256" key="3">
    <source>
        <dbReference type="ARBA" id="ARBA00022692"/>
    </source>
</evidence>
<evidence type="ECO:0000256" key="2">
    <source>
        <dbReference type="ARBA" id="ARBA00022679"/>
    </source>
</evidence>
<evidence type="ECO:0000256" key="9">
    <source>
        <dbReference type="ARBA" id="ARBA00048048"/>
    </source>
</evidence>
<comment type="similarity">
    <text evidence="10">Belongs to the DHHC palmitoyltransferase family.</text>
</comment>
<keyword evidence="4 10" id="KW-1133">Transmembrane helix</keyword>
<reference evidence="12" key="1">
    <citation type="submission" date="2011-04" db="EMBL/GenBank/DDBJ databases">
        <title>Evolution of plant cell wall degrading machinery underlies the functional diversity of forest fungi.</title>
        <authorList>
            <consortium name="US DOE Joint Genome Institute (JGI-PGF)"/>
            <person name="Eastwood D.C."/>
            <person name="Floudas D."/>
            <person name="Binder M."/>
            <person name="Majcherczyk A."/>
            <person name="Schneider P."/>
            <person name="Aerts A."/>
            <person name="Asiegbu F.O."/>
            <person name="Baker S.E."/>
            <person name="Barry K."/>
            <person name="Bendiksby M."/>
            <person name="Blumentritt M."/>
            <person name="Coutinho P.M."/>
            <person name="Cullen D."/>
            <person name="Cullen D."/>
            <person name="Gathman A."/>
            <person name="Goodell B."/>
            <person name="Henrissat B."/>
            <person name="Ihrmark K."/>
            <person name="Kauserud H."/>
            <person name="Kohler A."/>
            <person name="LaButti K."/>
            <person name="Lapidus A."/>
            <person name="Lavin J.L."/>
            <person name="Lee Y.-H."/>
            <person name="Lindquist E."/>
            <person name="Lilly W."/>
            <person name="Lucas S."/>
            <person name="Morin E."/>
            <person name="Murat C."/>
            <person name="Oguiza J.A."/>
            <person name="Park J."/>
            <person name="Pisabarro A.G."/>
            <person name="Riley R."/>
            <person name="Rosling A."/>
            <person name="Salamov A."/>
            <person name="Schmidt O."/>
            <person name="Schmutz J."/>
            <person name="Skrede I."/>
            <person name="Stenlid J."/>
            <person name="Wiebenga A."/>
            <person name="Xie X."/>
            <person name="Kues U."/>
            <person name="Hibbett D.S."/>
            <person name="Hoffmeister D."/>
            <person name="Hogberg N."/>
            <person name="Martin F."/>
            <person name="Grigoriev I.V."/>
            <person name="Watkinson S.C."/>
        </authorList>
    </citation>
    <scope>NUCLEOTIDE SEQUENCE</scope>
    <source>
        <strain evidence="12">S7.9</strain>
    </source>
</reference>
<keyword evidence="6" id="KW-0564">Palmitate</keyword>
<protein>
    <recommendedName>
        <fullName evidence="10">Palmitoyltransferase</fullName>
        <ecNumber evidence="10">2.3.1.225</ecNumber>
    </recommendedName>
</protein>
<accession>F8P048</accession>
<dbReference type="Proteomes" id="UP000008064">
    <property type="component" value="Unassembled WGS sequence"/>
</dbReference>
<evidence type="ECO:0000259" key="11">
    <source>
        <dbReference type="Pfam" id="PF01529"/>
    </source>
</evidence>
<feature type="domain" description="Palmitoyltransferase DHHC" evidence="11">
    <location>
        <begin position="134"/>
        <end position="258"/>
    </location>
</feature>
<dbReference type="OrthoDB" id="9909019at2759"/>
<dbReference type="RefSeq" id="XP_007319877.1">
    <property type="nucleotide sequence ID" value="XM_007319815.1"/>
</dbReference>
<dbReference type="HOGENOM" id="CLU_037348_0_0_1"/>
<feature type="transmembrane region" description="Helical" evidence="10">
    <location>
        <begin position="226"/>
        <end position="247"/>
    </location>
</feature>
<feature type="transmembrane region" description="Helical" evidence="10">
    <location>
        <begin position="181"/>
        <end position="206"/>
    </location>
</feature>
<evidence type="ECO:0000313" key="12">
    <source>
        <dbReference type="EMBL" id="EGO24115.1"/>
    </source>
</evidence>
<evidence type="ECO:0000256" key="7">
    <source>
        <dbReference type="ARBA" id="ARBA00023288"/>
    </source>
</evidence>
<keyword evidence="3 10" id="KW-0812">Transmembrane</keyword>
<evidence type="ECO:0000256" key="1">
    <source>
        <dbReference type="ARBA" id="ARBA00004141"/>
    </source>
</evidence>
<evidence type="ECO:0000256" key="10">
    <source>
        <dbReference type="RuleBase" id="RU079119"/>
    </source>
</evidence>
<evidence type="ECO:0000256" key="4">
    <source>
        <dbReference type="ARBA" id="ARBA00022989"/>
    </source>
</evidence>
<dbReference type="Pfam" id="PF01529">
    <property type="entry name" value="DHHC"/>
    <property type="match status" value="1"/>
</dbReference>
<comment type="domain">
    <text evidence="10">The DHHC domain is required for palmitoyltransferase activity.</text>
</comment>
<dbReference type="EC" id="2.3.1.225" evidence="10"/>
<keyword evidence="7" id="KW-0449">Lipoprotein</keyword>
<keyword evidence="8 10" id="KW-0012">Acyltransferase</keyword>
<keyword evidence="5 10" id="KW-0472">Membrane</keyword>
<dbReference type="EMBL" id="GL945435">
    <property type="protein sequence ID" value="EGO24115.1"/>
    <property type="molecule type" value="Genomic_DNA"/>
</dbReference>
<dbReference type="InterPro" id="IPR039859">
    <property type="entry name" value="PFA4/ZDH16/20/ERF2-like"/>
</dbReference>
<comment type="catalytic activity">
    <reaction evidence="9 10">
        <text>L-cysteinyl-[protein] + hexadecanoyl-CoA = S-hexadecanoyl-L-cysteinyl-[protein] + CoA</text>
        <dbReference type="Rhea" id="RHEA:36683"/>
        <dbReference type="Rhea" id="RHEA-COMP:10131"/>
        <dbReference type="Rhea" id="RHEA-COMP:11032"/>
        <dbReference type="ChEBI" id="CHEBI:29950"/>
        <dbReference type="ChEBI" id="CHEBI:57287"/>
        <dbReference type="ChEBI" id="CHEBI:57379"/>
        <dbReference type="ChEBI" id="CHEBI:74151"/>
        <dbReference type="EC" id="2.3.1.225"/>
    </reaction>
</comment>
<dbReference type="KEGG" id="sla:SERLADRAFT_416312"/>
<name>F8P048_SERL9</name>
<dbReference type="PANTHER" id="PTHR12246">
    <property type="entry name" value="PALMITOYLTRANSFERASE ZDHHC16"/>
    <property type="match status" value="1"/>
</dbReference>
<evidence type="ECO:0000256" key="8">
    <source>
        <dbReference type="ARBA" id="ARBA00023315"/>
    </source>
</evidence>
<dbReference type="GO" id="GO:0016020">
    <property type="term" value="C:membrane"/>
    <property type="evidence" value="ECO:0007669"/>
    <property type="project" value="UniProtKB-SubCell"/>
</dbReference>
<keyword evidence="2 10" id="KW-0808">Transferase</keyword>
<sequence>MQMSRPRPLISLNLEAPIRSNNSSDDHEIPRKTWLQYLPLAFLVFLMLLPHPSFLIILVNHYIRTLHKPVVFIVHLLITYAITFLAFSSLIVCVARDPGPVSSQKSDADAGSEDGEMGLTEALMSGVGDDDMSPSKWCRKCWAPRPDRAHHCSICDRCVLKMDHHCPWLGSKCVGHRTYPAFLHFIFSVTALATYIGTVSGFAFWFSINNPFSIDAVTPIHELFMTFAGVAISLVMGSFLVYHMYLVSTNQTTLESMSPFVLLRHLPPLPASLRLSEPPLEHELSYNQRKLVKSAHKSVRLYDVGWKQNWAQVFGWKKPWGWVHRVFNGGGGKGDGRTFLRNPKADDMLSRLAMELAKVDKDI</sequence>
<dbReference type="AlphaFoldDB" id="F8P048"/>
<feature type="transmembrane region" description="Helical" evidence="10">
    <location>
        <begin position="69"/>
        <end position="95"/>
    </location>
</feature>